<proteinExistence type="predicted"/>
<dbReference type="AlphaFoldDB" id="A0A7J7ZXH5"/>
<organism evidence="1 2">
    <name type="scientific">Myotis myotis</name>
    <name type="common">Greater mouse-eared bat</name>
    <name type="synonym">Vespertilio myotis</name>
    <dbReference type="NCBI Taxonomy" id="51298"/>
    <lineage>
        <taxon>Eukaryota</taxon>
        <taxon>Metazoa</taxon>
        <taxon>Chordata</taxon>
        <taxon>Craniata</taxon>
        <taxon>Vertebrata</taxon>
        <taxon>Euteleostomi</taxon>
        <taxon>Mammalia</taxon>
        <taxon>Eutheria</taxon>
        <taxon>Laurasiatheria</taxon>
        <taxon>Chiroptera</taxon>
        <taxon>Yangochiroptera</taxon>
        <taxon>Vespertilionidae</taxon>
        <taxon>Myotis</taxon>
    </lineage>
</organism>
<evidence type="ECO:0000313" key="2">
    <source>
        <dbReference type="Proteomes" id="UP000527355"/>
    </source>
</evidence>
<sequence length="123" mass="14210">MAKKHVKKCSKSLMIREMQIKTTMRYHLILVRKATINKSTNDKCWQGCGKKGILVHCWWKCRLVQPLWKTVWSFLKKIKMGPNQFGSVDRASACRLKGPRFDSSQGHVPWLRHIPSRECAGGS</sequence>
<reference evidence="1 2" key="1">
    <citation type="journal article" date="2020" name="Nature">
        <title>Six reference-quality genomes reveal evolution of bat adaptations.</title>
        <authorList>
            <person name="Jebb D."/>
            <person name="Huang Z."/>
            <person name="Pippel M."/>
            <person name="Hughes G.M."/>
            <person name="Lavrichenko K."/>
            <person name="Devanna P."/>
            <person name="Winkler S."/>
            <person name="Jermiin L.S."/>
            <person name="Skirmuntt E.C."/>
            <person name="Katzourakis A."/>
            <person name="Burkitt-Gray L."/>
            <person name="Ray D.A."/>
            <person name="Sullivan K.A.M."/>
            <person name="Roscito J.G."/>
            <person name="Kirilenko B.M."/>
            <person name="Davalos L.M."/>
            <person name="Corthals A.P."/>
            <person name="Power M.L."/>
            <person name="Jones G."/>
            <person name="Ransome R.D."/>
            <person name="Dechmann D.K.N."/>
            <person name="Locatelli A.G."/>
            <person name="Puechmaille S.J."/>
            <person name="Fedrigo O."/>
            <person name="Jarvis E.D."/>
            <person name="Hiller M."/>
            <person name="Vernes S.C."/>
            <person name="Myers E.W."/>
            <person name="Teeling E.C."/>
        </authorList>
    </citation>
    <scope>NUCLEOTIDE SEQUENCE [LARGE SCALE GENOMIC DNA]</scope>
    <source>
        <strain evidence="1">MMyoMyo1</strain>
        <tissue evidence="1">Flight muscle</tissue>
    </source>
</reference>
<evidence type="ECO:0000313" key="1">
    <source>
        <dbReference type="EMBL" id="KAF6378953.1"/>
    </source>
</evidence>
<comment type="caution">
    <text evidence="1">The sequence shown here is derived from an EMBL/GenBank/DDBJ whole genome shotgun (WGS) entry which is preliminary data.</text>
</comment>
<dbReference type="EMBL" id="JABWUV010000002">
    <property type="protein sequence ID" value="KAF6378953.1"/>
    <property type="molecule type" value="Genomic_DNA"/>
</dbReference>
<keyword evidence="2" id="KW-1185">Reference proteome</keyword>
<dbReference type="Proteomes" id="UP000527355">
    <property type="component" value="Unassembled WGS sequence"/>
</dbReference>
<name>A0A7J7ZXH5_MYOMY</name>
<accession>A0A7J7ZXH5</accession>
<protein>
    <submittedName>
        <fullName evidence="1">Uncharacterized protein</fullName>
    </submittedName>
</protein>
<gene>
    <name evidence="1" type="ORF">mMyoMyo1_009826</name>
</gene>